<keyword evidence="1" id="KW-0862">Zinc</keyword>
<keyword evidence="1" id="KW-0479">Metal-binding</keyword>
<dbReference type="OrthoDB" id="40579at2759"/>
<evidence type="ECO:0000313" key="5">
    <source>
        <dbReference type="Proteomes" id="UP000310158"/>
    </source>
</evidence>
<dbReference type="InterPro" id="IPR036236">
    <property type="entry name" value="Znf_C2H2_sf"/>
</dbReference>
<gene>
    <name evidence="4" type="ORF">EW146_g5998</name>
</gene>
<feature type="compositionally biased region" description="Polar residues" evidence="2">
    <location>
        <begin position="356"/>
        <end position="365"/>
    </location>
</feature>
<dbReference type="AlphaFoldDB" id="A0A4S4LVJ0"/>
<feature type="compositionally biased region" description="Basic and acidic residues" evidence="2">
    <location>
        <begin position="427"/>
        <end position="440"/>
    </location>
</feature>
<feature type="compositionally biased region" description="Polar residues" evidence="2">
    <location>
        <begin position="69"/>
        <end position="98"/>
    </location>
</feature>
<accession>A0A4S4LVJ0</accession>
<evidence type="ECO:0000256" key="1">
    <source>
        <dbReference type="PROSITE-ProRule" id="PRU00042"/>
    </source>
</evidence>
<keyword evidence="5" id="KW-1185">Reference proteome</keyword>
<proteinExistence type="predicted"/>
<feature type="region of interest" description="Disordered" evidence="2">
    <location>
        <begin position="415"/>
        <end position="468"/>
    </location>
</feature>
<keyword evidence="1" id="KW-0863">Zinc-finger</keyword>
<feature type="region of interest" description="Disordered" evidence="2">
    <location>
        <begin position="356"/>
        <end position="391"/>
    </location>
</feature>
<dbReference type="PROSITE" id="PS50157">
    <property type="entry name" value="ZINC_FINGER_C2H2_2"/>
    <property type="match status" value="1"/>
</dbReference>
<organism evidence="4 5">
    <name type="scientific">Bondarzewia mesenterica</name>
    <dbReference type="NCBI Taxonomy" id="1095465"/>
    <lineage>
        <taxon>Eukaryota</taxon>
        <taxon>Fungi</taxon>
        <taxon>Dikarya</taxon>
        <taxon>Basidiomycota</taxon>
        <taxon>Agaricomycotina</taxon>
        <taxon>Agaricomycetes</taxon>
        <taxon>Russulales</taxon>
        <taxon>Bondarzewiaceae</taxon>
        <taxon>Bondarzewia</taxon>
    </lineage>
</organism>
<protein>
    <recommendedName>
        <fullName evidence="3">C2H2-type domain-containing protein</fullName>
    </recommendedName>
</protein>
<dbReference type="Gene3D" id="3.30.160.60">
    <property type="entry name" value="Classic Zinc Finger"/>
    <property type="match status" value="1"/>
</dbReference>
<feature type="domain" description="C2H2-type" evidence="3">
    <location>
        <begin position="473"/>
        <end position="501"/>
    </location>
</feature>
<evidence type="ECO:0000313" key="4">
    <source>
        <dbReference type="EMBL" id="THH14320.1"/>
    </source>
</evidence>
<reference evidence="4 5" key="1">
    <citation type="submission" date="2019-02" db="EMBL/GenBank/DDBJ databases">
        <title>Genome sequencing of the rare red list fungi Bondarzewia mesenterica.</title>
        <authorList>
            <person name="Buettner E."/>
            <person name="Kellner H."/>
        </authorList>
    </citation>
    <scope>NUCLEOTIDE SEQUENCE [LARGE SCALE GENOMIC DNA]</scope>
    <source>
        <strain evidence="4 5">DSM 108281</strain>
    </source>
</reference>
<comment type="caution">
    <text evidence="4">The sequence shown here is derived from an EMBL/GenBank/DDBJ whole genome shotgun (WGS) entry which is preliminary data.</text>
</comment>
<evidence type="ECO:0000259" key="3">
    <source>
        <dbReference type="PROSITE" id="PS50157"/>
    </source>
</evidence>
<dbReference type="InterPro" id="IPR013087">
    <property type="entry name" value="Znf_C2H2_type"/>
</dbReference>
<dbReference type="SUPFAM" id="SSF57667">
    <property type="entry name" value="beta-beta-alpha zinc fingers"/>
    <property type="match status" value="1"/>
</dbReference>
<sequence>MADDHQGDNIPTYDYAIPSDGPSNLNSSQKLYVSDATHLDYANKNPYATVQGKVVDDFGTSFGNASSNATGFNSSDNSILDPTDWSTPDQDNGRSTSLGYFDEPQPSDLHPTDADIMFSGSQEPNGNLSGTCDFSAPTQYPVSPTSAGSYEGSYVNHCGYVSAPTVHTADWSVNGNSWTRDGTTYPAHADIIGENASFPFIPADAGAHQLWNAATSNPNQNLYFNGTTPNGAPNPGTMYAPAPLVDPFVPPLPAAPPSTDAAHSSLGTGSRTTGFGFSSGLSGKAVNGRKVFQSLANGKRNASVAFDNEASNTNLWTPASDGIGPMIEMWEQQMAMMSVPGPANWDEVHNNVGSKTMETQGTTSPEGPLQAAAGHDPMISEQRRETLPRSNNTYKIEVPGEYNLQSWSNLGTVSSAGEGSSILAETRPPDVRHCDDDKANSKKPNTRRRARKENEQPDAAEQPKKKQKREKTLFCLKCGEGFTTVSDLKRHERQVEDGEKIVCEYCHRSYSRDTPRHLATKVCRAARAALAQRVQEEKGREMLEQIWIDLEGLMER</sequence>
<feature type="region of interest" description="Disordered" evidence="2">
    <location>
        <begin position="69"/>
        <end position="112"/>
    </location>
</feature>
<feature type="region of interest" description="Disordered" evidence="2">
    <location>
        <begin position="1"/>
        <end position="28"/>
    </location>
</feature>
<dbReference type="EMBL" id="SGPL01000286">
    <property type="protein sequence ID" value="THH14320.1"/>
    <property type="molecule type" value="Genomic_DNA"/>
</dbReference>
<name>A0A4S4LVJ0_9AGAM</name>
<dbReference type="GO" id="GO:0008270">
    <property type="term" value="F:zinc ion binding"/>
    <property type="evidence" value="ECO:0007669"/>
    <property type="project" value="UniProtKB-KW"/>
</dbReference>
<dbReference type="Proteomes" id="UP000310158">
    <property type="component" value="Unassembled WGS sequence"/>
</dbReference>
<evidence type="ECO:0000256" key="2">
    <source>
        <dbReference type="SAM" id="MobiDB-lite"/>
    </source>
</evidence>